<dbReference type="Proteomes" id="UP001609176">
    <property type="component" value="Unassembled WGS sequence"/>
</dbReference>
<reference evidence="2 3" key="1">
    <citation type="submission" date="2024-10" db="EMBL/GenBank/DDBJ databases">
        <authorList>
            <person name="Riesco R."/>
        </authorList>
    </citation>
    <scope>NUCLEOTIDE SEQUENCE [LARGE SCALE GENOMIC DNA]</scope>
    <source>
        <strain evidence="2 3">NCIMB 15448</strain>
    </source>
</reference>
<evidence type="ECO:0000256" key="1">
    <source>
        <dbReference type="SAM" id="MobiDB-lite"/>
    </source>
</evidence>
<evidence type="ECO:0000313" key="3">
    <source>
        <dbReference type="Proteomes" id="UP001609176"/>
    </source>
</evidence>
<proteinExistence type="predicted"/>
<protein>
    <submittedName>
        <fullName evidence="2">Uncharacterized protein</fullName>
    </submittedName>
</protein>
<sequence>EFSTLNRPFQDRKPNPKQIKPARQPGERSGLTALWRALHDTYKDRTYFLKDLSEDTNELDFEVHSYARWLRGGLRYPIWCDSAVEARSRKLIPISLLNPEYLDKVGPWVDAATRNDPAVSRRLERKILGLRSIIENYNIPYLSLPVTTKKHVALDVFIKMNTSSVRLTAFDIIVAQLEAATDNSLHDLIDDLHTAVPGASRYTDLGNLVLNVAAMRSDRTPSQASYQQLDLQAVSAEWSEITAGIKWAVEILEEEHVYDAQRLPTVAVLPVLAALHRVVPGRLDAAGNARILARAYLWRAFLTRRYEVSAGTRSLQDLRGLVDAVSNDLGVGDCESPIFDISEYALPDIASLLTAGWPKTREILGRGIMAVSLRAGGLDIADGQPARADNLAKREYHHLFPDSLLSTSTAAGVRSYLALNCALISWSTNRTISNKSPLQYLEDRVSKSSLGQTGIRDRLSTHLIPFDELSGAGPYGNGSTSNIIEDYQEFLNARAAVVESAIARLADGLEP</sequence>
<gene>
    <name evidence="2" type="ORF">ACHIPV_30175</name>
</gene>
<dbReference type="PANTHER" id="PTHR37292">
    <property type="entry name" value="VNG6097C"/>
    <property type="match status" value="1"/>
</dbReference>
<dbReference type="RefSeq" id="WP_395126742.1">
    <property type="nucleotide sequence ID" value="NZ_JBIMSP010000149.1"/>
</dbReference>
<dbReference type="EMBL" id="JBIMSP010000149">
    <property type="protein sequence ID" value="MFH5246081.1"/>
    <property type="molecule type" value="Genomic_DNA"/>
</dbReference>
<feature type="non-terminal residue" evidence="2">
    <location>
        <position position="1"/>
    </location>
</feature>
<accession>A0ABW7KZR7</accession>
<feature type="region of interest" description="Disordered" evidence="1">
    <location>
        <begin position="1"/>
        <end position="26"/>
    </location>
</feature>
<evidence type="ECO:0000313" key="2">
    <source>
        <dbReference type="EMBL" id="MFH5246081.1"/>
    </source>
</evidence>
<name>A0ABW7KZR7_9NOCA</name>
<comment type="caution">
    <text evidence="2">The sequence shown here is derived from an EMBL/GenBank/DDBJ whole genome shotgun (WGS) entry which is preliminary data.</text>
</comment>
<dbReference type="PANTHER" id="PTHR37292:SF2">
    <property type="entry name" value="DUF262 DOMAIN-CONTAINING PROTEIN"/>
    <property type="match status" value="1"/>
</dbReference>
<organism evidence="2 3">
    <name type="scientific">Antrihabitans spumae</name>
    <dbReference type="NCBI Taxonomy" id="3373370"/>
    <lineage>
        <taxon>Bacteria</taxon>
        <taxon>Bacillati</taxon>
        <taxon>Actinomycetota</taxon>
        <taxon>Actinomycetes</taxon>
        <taxon>Mycobacteriales</taxon>
        <taxon>Nocardiaceae</taxon>
        <taxon>Antrihabitans</taxon>
    </lineage>
</organism>